<reference evidence="4 5" key="1">
    <citation type="journal article" date="2002" name="Genome Res.">
        <title>The genome of Methanosarcina acetivorans reveals extensive metabolic and physiological diversity.</title>
        <authorList>
            <person name="Galagan J.E."/>
            <person name="Nusbaum C."/>
            <person name="Roy A."/>
            <person name="Endrizzi M.G."/>
            <person name="Macdonald P."/>
            <person name="FitzHugh W."/>
            <person name="Calvo S."/>
            <person name="Engels R."/>
            <person name="Smirnov S."/>
            <person name="Atnoor D."/>
            <person name="Brown A."/>
            <person name="Allen N."/>
            <person name="Naylor J."/>
            <person name="Stange-Thomann N."/>
            <person name="DeArellano K."/>
            <person name="Johnson R."/>
            <person name="Linton L."/>
            <person name="McEwan P."/>
            <person name="McKernan K."/>
            <person name="Talamas J."/>
            <person name="Tirrell A."/>
            <person name="Ye W."/>
            <person name="Zimmer A."/>
            <person name="Barber R.D."/>
            <person name="Cann I."/>
            <person name="Graham D.E."/>
            <person name="Grahame D.A."/>
            <person name="Guss A."/>
            <person name="Hedderich R."/>
            <person name="Ingram-Smith C."/>
            <person name="Kuettner C.H."/>
            <person name="Krzycki J.A."/>
            <person name="Leigh J.A."/>
            <person name="Li W."/>
            <person name="Liu J."/>
            <person name="Mukhopadhyay B."/>
            <person name="Reeve J.N."/>
            <person name="Smith K."/>
            <person name="Springer T.A."/>
            <person name="Umayam L.A."/>
            <person name="White O."/>
            <person name="White R.H."/>
            <person name="de Macario E.C."/>
            <person name="Ferry J.G."/>
            <person name="Jarrell K.F."/>
            <person name="Jing H."/>
            <person name="Macario A.J.L."/>
            <person name="Paulsen I."/>
            <person name="Pritchett M."/>
            <person name="Sowers K.R."/>
            <person name="Swanson R.V."/>
            <person name="Zinder S.H."/>
            <person name="Lander E."/>
            <person name="Metcalf W.W."/>
            <person name="Birren B."/>
        </authorList>
    </citation>
    <scope>NUCLEOTIDE SEQUENCE [LARGE SCALE GENOMIC DNA]</scope>
    <source>
        <strain evidence="5">ATCC 35395 / DSM 2834 / JCM 12185 / C2A</strain>
    </source>
</reference>
<protein>
    <submittedName>
        <fullName evidence="4">Mannose-6-phosphate isomerase, bifunctional enzyme</fullName>
    </submittedName>
</protein>
<dbReference type="Pfam" id="PF13439">
    <property type="entry name" value="Glyco_transf_4"/>
    <property type="match status" value="1"/>
</dbReference>
<dbReference type="PhylomeDB" id="Q8TNB2"/>
<dbReference type="InterPro" id="IPR014710">
    <property type="entry name" value="RmlC-like_jellyroll"/>
</dbReference>
<dbReference type="PANTHER" id="PTHR12526">
    <property type="entry name" value="GLYCOSYLTRANSFERASE"/>
    <property type="match status" value="1"/>
</dbReference>
<dbReference type="GO" id="GO:0016853">
    <property type="term" value="F:isomerase activity"/>
    <property type="evidence" value="ECO:0007669"/>
    <property type="project" value="UniProtKB-KW"/>
</dbReference>
<dbReference type="InParanoid" id="Q8TNB2"/>
<dbReference type="STRING" id="188937.MA_2381"/>
<dbReference type="Proteomes" id="UP000002487">
    <property type="component" value="Chromosome"/>
</dbReference>
<dbReference type="InterPro" id="IPR001538">
    <property type="entry name" value="Man6P_isomerase-2_C"/>
</dbReference>
<dbReference type="Pfam" id="PF00534">
    <property type="entry name" value="Glycos_transf_1"/>
    <property type="match status" value="1"/>
</dbReference>
<evidence type="ECO:0000313" key="4">
    <source>
        <dbReference type="EMBL" id="AAM05767.1"/>
    </source>
</evidence>
<dbReference type="InterPro" id="IPR011051">
    <property type="entry name" value="RmlC_Cupin_sf"/>
</dbReference>
<feature type="domain" description="Glycosyl transferase family 1" evidence="1">
    <location>
        <begin position="178"/>
        <end position="317"/>
    </location>
</feature>
<dbReference type="EnsemblBacteria" id="AAM05767">
    <property type="protein sequence ID" value="AAM05767"/>
    <property type="gene ID" value="MA_2381"/>
</dbReference>
<dbReference type="InterPro" id="IPR001296">
    <property type="entry name" value="Glyco_trans_1"/>
</dbReference>
<dbReference type="GeneID" id="1474270"/>
<dbReference type="Gene3D" id="2.60.120.10">
    <property type="entry name" value="Jelly Rolls"/>
    <property type="match status" value="1"/>
</dbReference>
<evidence type="ECO:0000313" key="5">
    <source>
        <dbReference type="Proteomes" id="UP000002487"/>
    </source>
</evidence>
<dbReference type="EMBL" id="AE010299">
    <property type="protein sequence ID" value="AAM05767.1"/>
    <property type="molecule type" value="Genomic_DNA"/>
</dbReference>
<accession>Q8TNB2</accession>
<sequence length="461" mass="52840">MDLNQNTGGSLIKIAMLSPIAWSTPPKKYGPWEYMVSLLTEGLVKRGIEVTLFATADSHTAGELHAVCPRPYEEDKDMVRKVYEGLHISEVFERANEFDIIHNHFDYLPLTYSGLVDTPVVTTIHGFSSRKILPVYKKYNNSTFYVSISDAYRCNELDYIATVRHGIDIETFPFNDRPEDYLLFISRIHREKGAKEAIEVAKKAGRKLRMAGFIADPEYFKNEVEPHIDNDQIVYEGHVSQERKKELLSNAYALLHMINYEEAFGLGVVEALACGTPIIAINRGAMPELIMDGETGFLVNNVTEAAEAVEKLNSISRRRCRESVEKRFSVDRMVEDYIRVYETILEKRKREAKRPWGFYEILAQKPGYKVKRITVLPQEQISLQRHAHRNEHWYVVSGEGLVTKNSDYLKVLVGDTVDIPVNEIHRIKNTGIQNLVFIEVAQGDYLGEDDIERLEDKYGRT</sequence>
<evidence type="ECO:0000259" key="3">
    <source>
        <dbReference type="Pfam" id="PF13439"/>
    </source>
</evidence>
<dbReference type="HOGENOM" id="CLU_042257_0_0_2"/>
<dbReference type="SUPFAM" id="SSF53756">
    <property type="entry name" value="UDP-Glycosyltransferase/glycogen phosphorylase"/>
    <property type="match status" value="1"/>
</dbReference>
<keyword evidence="5" id="KW-1185">Reference proteome</keyword>
<keyword evidence="4" id="KW-0413">Isomerase</keyword>
<dbReference type="Pfam" id="PF01050">
    <property type="entry name" value="MannoseP_isomer"/>
    <property type="match status" value="1"/>
</dbReference>
<dbReference type="KEGG" id="mac:MA_2381"/>
<dbReference type="InterPro" id="IPR028098">
    <property type="entry name" value="Glyco_trans_4-like_N"/>
</dbReference>
<feature type="domain" description="Mannose-6-phosphate isomerase type II C-terminal" evidence="2">
    <location>
        <begin position="347"/>
        <end position="456"/>
    </location>
</feature>
<dbReference type="SUPFAM" id="SSF51182">
    <property type="entry name" value="RmlC-like cupins"/>
    <property type="match status" value="1"/>
</dbReference>
<dbReference type="CDD" id="cd03802">
    <property type="entry name" value="GT4_AviGT4-like"/>
    <property type="match status" value="1"/>
</dbReference>
<dbReference type="PANTHER" id="PTHR12526:SF595">
    <property type="entry name" value="BLL5217 PROTEIN"/>
    <property type="match status" value="1"/>
</dbReference>
<dbReference type="GO" id="GO:0005976">
    <property type="term" value="P:polysaccharide metabolic process"/>
    <property type="evidence" value="ECO:0007669"/>
    <property type="project" value="InterPro"/>
</dbReference>
<dbReference type="AlphaFoldDB" id="Q8TNB2"/>
<dbReference type="GO" id="GO:0016779">
    <property type="term" value="F:nucleotidyltransferase activity"/>
    <property type="evidence" value="ECO:0007669"/>
    <property type="project" value="InterPro"/>
</dbReference>
<dbReference type="Gene3D" id="3.40.50.2000">
    <property type="entry name" value="Glycogen Phosphorylase B"/>
    <property type="match status" value="2"/>
</dbReference>
<proteinExistence type="predicted"/>
<dbReference type="GO" id="GO:0016757">
    <property type="term" value="F:glycosyltransferase activity"/>
    <property type="evidence" value="ECO:0007669"/>
    <property type="project" value="InterPro"/>
</dbReference>
<name>Q8TNB2_METAC</name>
<gene>
    <name evidence="4" type="ordered locus">MA_2381</name>
</gene>
<dbReference type="RefSeq" id="WP_011022352.1">
    <property type="nucleotide sequence ID" value="NC_003552.1"/>
</dbReference>
<evidence type="ECO:0000259" key="1">
    <source>
        <dbReference type="Pfam" id="PF00534"/>
    </source>
</evidence>
<dbReference type="CAZy" id="GT4">
    <property type="family name" value="Glycosyltransferase Family 4"/>
</dbReference>
<evidence type="ECO:0000259" key="2">
    <source>
        <dbReference type="Pfam" id="PF01050"/>
    </source>
</evidence>
<organism evidence="4 5">
    <name type="scientific">Methanosarcina acetivorans (strain ATCC 35395 / DSM 2834 / JCM 12185 / C2A)</name>
    <dbReference type="NCBI Taxonomy" id="188937"/>
    <lineage>
        <taxon>Archaea</taxon>
        <taxon>Methanobacteriati</taxon>
        <taxon>Methanobacteriota</taxon>
        <taxon>Stenosarchaea group</taxon>
        <taxon>Methanomicrobia</taxon>
        <taxon>Methanosarcinales</taxon>
        <taxon>Methanosarcinaceae</taxon>
        <taxon>Methanosarcina</taxon>
    </lineage>
</organism>
<feature type="domain" description="Glycosyltransferase subfamily 4-like N-terminal" evidence="3">
    <location>
        <begin position="36"/>
        <end position="137"/>
    </location>
</feature>
<dbReference type="CDD" id="cd02213">
    <property type="entry name" value="cupin_PMI_typeII_C"/>
    <property type="match status" value="1"/>
</dbReference>